<name>A0AAI9AI06_9BACT</name>
<evidence type="ECO:0000313" key="2">
    <source>
        <dbReference type="EMBL" id="EDM23844.1"/>
    </source>
</evidence>
<dbReference type="Gene3D" id="2.50.20.10">
    <property type="entry name" value="Lipoprotein localisation LolA/LolB/LppX"/>
    <property type="match status" value="1"/>
</dbReference>
<dbReference type="AlphaFoldDB" id="A0AAI9AI06"/>
<reference evidence="2 4" key="1">
    <citation type="journal article" date="2011" name="Stand. Genomic Sci.">
        <title>Draft genome sequence of Caminibacter mediatlanticus strain TB-2, an epsilonproteobacterium isolated from a deep-sea hydrothermal vent.</title>
        <authorList>
            <person name="Giovannelli D."/>
            <person name="Ferriera S."/>
            <person name="Johnson J."/>
            <person name="Kravitz S."/>
            <person name="Perez-Rodriguez I."/>
            <person name="Ricci J."/>
            <person name="O'Brien C."/>
            <person name="Voordeckers J.W."/>
            <person name="Bini E."/>
            <person name="Vetriani C."/>
        </authorList>
    </citation>
    <scope>NUCLEOTIDE SEQUENCE [LARGE SCALE GENOMIC DNA]</scope>
    <source>
        <strain evidence="2 4">TB-2</strain>
    </source>
</reference>
<evidence type="ECO:0000313" key="4">
    <source>
        <dbReference type="Proteomes" id="UP000003288"/>
    </source>
</evidence>
<dbReference type="EMBL" id="ABCJ01000003">
    <property type="protein sequence ID" value="EDM23844.1"/>
    <property type="molecule type" value="Genomic_DNA"/>
</dbReference>
<dbReference type="EMBL" id="CP040463">
    <property type="protein sequence ID" value="QCT94744.1"/>
    <property type="molecule type" value="Genomic_DNA"/>
</dbReference>
<gene>
    <name evidence="2" type="primary">lolA</name>
    <name evidence="2" type="ORF">CMTB2_01214</name>
    <name evidence="3" type="ORF">FE773_05985</name>
</gene>
<dbReference type="Proteomes" id="UP000003288">
    <property type="component" value="Unassembled WGS sequence"/>
</dbReference>
<dbReference type="RefSeq" id="WP_007474402.1">
    <property type="nucleotide sequence ID" value="NZ_ABCJ01000003.1"/>
</dbReference>
<dbReference type="Proteomes" id="UP000306825">
    <property type="component" value="Chromosome"/>
</dbReference>
<sequence length="163" mass="19630">MRLLVIMIMTLYSFALTLPNKFSSEFIQTINSNDKNLTYKGKVYLNNNEIVWKYIYPNNKIIWVKDKVYIYEPDLEQLTITKRNKLSLRDIVKNAKKIKNNLYFSKVENKKIYFIYDKTLKKLYYKNNIGNKITIKFFNQKNDVNKSVFKINLPKDIDIIYQN</sequence>
<dbReference type="InterPro" id="IPR029046">
    <property type="entry name" value="LolA/LolB/LppX"/>
</dbReference>
<evidence type="ECO:0000256" key="1">
    <source>
        <dbReference type="ARBA" id="ARBA00022729"/>
    </source>
</evidence>
<protein>
    <submittedName>
        <fullName evidence="2">Outer-membrane lipoprotein carrier protein</fullName>
    </submittedName>
</protein>
<keyword evidence="1" id="KW-0732">Signal</keyword>
<accession>A0AAI9AI06</accession>
<evidence type="ECO:0000313" key="3">
    <source>
        <dbReference type="EMBL" id="QCT94744.1"/>
    </source>
</evidence>
<reference evidence="3 5" key="2">
    <citation type="submission" date="2019-05" db="EMBL/GenBank/DDBJ databases">
        <title>A comparative analysis of the Nautiliaceae.</title>
        <authorList>
            <person name="Grosche A."/>
            <person name="Smedile F."/>
            <person name="Vetriani C."/>
        </authorList>
    </citation>
    <scope>NUCLEOTIDE SEQUENCE [LARGE SCALE GENOMIC DNA]</scope>
    <source>
        <strain evidence="3 5">TB-2</strain>
    </source>
</reference>
<dbReference type="SUPFAM" id="SSF89392">
    <property type="entry name" value="Prokaryotic lipoproteins and lipoprotein localization factors"/>
    <property type="match status" value="1"/>
</dbReference>
<evidence type="ECO:0000313" key="5">
    <source>
        <dbReference type="Proteomes" id="UP000306825"/>
    </source>
</evidence>
<keyword evidence="2" id="KW-0449">Lipoprotein</keyword>
<keyword evidence="5" id="KW-1185">Reference proteome</keyword>
<organism evidence="2 4">
    <name type="scientific">Caminibacter mediatlanticus TB-2</name>
    <dbReference type="NCBI Taxonomy" id="391592"/>
    <lineage>
        <taxon>Bacteria</taxon>
        <taxon>Pseudomonadati</taxon>
        <taxon>Campylobacterota</taxon>
        <taxon>Epsilonproteobacteria</taxon>
        <taxon>Nautiliales</taxon>
        <taxon>Nautiliaceae</taxon>
        <taxon>Caminibacter</taxon>
    </lineage>
</organism>
<proteinExistence type="predicted"/>
<dbReference type="NCBIfam" id="NF000663">
    <property type="entry name" value="PRK00031.2-1"/>
    <property type="match status" value="1"/>
</dbReference>